<dbReference type="AlphaFoldDB" id="X1AQC6"/>
<reference evidence="1" key="1">
    <citation type="journal article" date="2014" name="Front. Microbiol.">
        <title>High frequency of phylogenetically diverse reductive dehalogenase-homologous genes in deep subseafloor sedimentary metagenomes.</title>
        <authorList>
            <person name="Kawai M."/>
            <person name="Futagami T."/>
            <person name="Toyoda A."/>
            <person name="Takaki Y."/>
            <person name="Nishi S."/>
            <person name="Hori S."/>
            <person name="Arai W."/>
            <person name="Tsubouchi T."/>
            <person name="Morono Y."/>
            <person name="Uchiyama I."/>
            <person name="Ito T."/>
            <person name="Fujiyama A."/>
            <person name="Inagaki F."/>
            <person name="Takami H."/>
        </authorList>
    </citation>
    <scope>NUCLEOTIDE SEQUENCE</scope>
    <source>
        <strain evidence="1">Expedition CK06-06</strain>
    </source>
</reference>
<accession>X1AQC6</accession>
<organism evidence="1">
    <name type="scientific">marine sediment metagenome</name>
    <dbReference type="NCBI Taxonomy" id="412755"/>
    <lineage>
        <taxon>unclassified sequences</taxon>
        <taxon>metagenomes</taxon>
        <taxon>ecological metagenomes</taxon>
    </lineage>
</organism>
<evidence type="ECO:0000313" key="1">
    <source>
        <dbReference type="EMBL" id="GAG84959.1"/>
    </source>
</evidence>
<feature type="non-terminal residue" evidence="1">
    <location>
        <position position="1"/>
    </location>
</feature>
<comment type="caution">
    <text evidence="1">The sequence shown here is derived from an EMBL/GenBank/DDBJ whole genome shotgun (WGS) entry which is preliminary data.</text>
</comment>
<name>X1AQC6_9ZZZZ</name>
<protein>
    <submittedName>
        <fullName evidence="1">Uncharacterized protein</fullName>
    </submittedName>
</protein>
<gene>
    <name evidence="1" type="ORF">S01H4_30037</name>
</gene>
<proteinExistence type="predicted"/>
<sequence>SVLSIRDGSLGSICALDKIQLYTQNLKAITEENIKVILLGVKYFNFKIF</sequence>
<dbReference type="EMBL" id="BART01015475">
    <property type="protein sequence ID" value="GAG84959.1"/>
    <property type="molecule type" value="Genomic_DNA"/>
</dbReference>